<sequence>MEPSQSHPGPLETGTTTPPVEASSEIRDSPSAVHDIEQTPNPVSTNSDAIAEPAPAYTPNTDISGNQPTETKITESQPKGTAPMEAKPTAPVATVTPITLLGEVPAWVDCPFCERRALTRVTMEDSSTTM</sequence>
<evidence type="ECO:0000313" key="2">
    <source>
        <dbReference type="EMBL" id="KAJ5096978.1"/>
    </source>
</evidence>
<comment type="caution">
    <text evidence="2">The sequence shown here is derived from an EMBL/GenBank/DDBJ whole genome shotgun (WGS) entry which is preliminary data.</text>
</comment>
<reference evidence="2" key="1">
    <citation type="submission" date="2022-11" db="EMBL/GenBank/DDBJ databases">
        <authorList>
            <person name="Petersen C."/>
        </authorList>
    </citation>
    <scope>NUCLEOTIDE SEQUENCE</scope>
    <source>
        <strain evidence="2">IBT 30069</strain>
    </source>
</reference>
<dbReference type="AlphaFoldDB" id="A0A9W9FB36"/>
<evidence type="ECO:0000313" key="3">
    <source>
        <dbReference type="Proteomes" id="UP001149165"/>
    </source>
</evidence>
<organism evidence="2 3">
    <name type="scientific">Penicillium angulare</name>
    <dbReference type="NCBI Taxonomy" id="116970"/>
    <lineage>
        <taxon>Eukaryota</taxon>
        <taxon>Fungi</taxon>
        <taxon>Dikarya</taxon>
        <taxon>Ascomycota</taxon>
        <taxon>Pezizomycotina</taxon>
        <taxon>Eurotiomycetes</taxon>
        <taxon>Eurotiomycetidae</taxon>
        <taxon>Eurotiales</taxon>
        <taxon>Aspergillaceae</taxon>
        <taxon>Penicillium</taxon>
    </lineage>
</organism>
<evidence type="ECO:0008006" key="4">
    <source>
        <dbReference type="Google" id="ProtNLM"/>
    </source>
</evidence>
<dbReference type="EMBL" id="JAPQKH010000005">
    <property type="protein sequence ID" value="KAJ5096978.1"/>
    <property type="molecule type" value="Genomic_DNA"/>
</dbReference>
<proteinExistence type="predicted"/>
<feature type="region of interest" description="Disordered" evidence="1">
    <location>
        <begin position="1"/>
        <end position="90"/>
    </location>
</feature>
<feature type="compositionally biased region" description="Low complexity" evidence="1">
    <location>
        <begin position="8"/>
        <end position="19"/>
    </location>
</feature>
<feature type="compositionally biased region" description="Polar residues" evidence="1">
    <location>
        <begin position="38"/>
        <end position="48"/>
    </location>
</feature>
<name>A0A9W9FB36_9EURO</name>
<protein>
    <recommendedName>
        <fullName evidence="4">LITAF domain-containing protein</fullName>
    </recommendedName>
</protein>
<accession>A0A9W9FB36</accession>
<feature type="compositionally biased region" description="Polar residues" evidence="1">
    <location>
        <begin position="58"/>
        <end position="79"/>
    </location>
</feature>
<reference evidence="2" key="2">
    <citation type="journal article" date="2023" name="IMA Fungus">
        <title>Comparative genomic study of the Penicillium genus elucidates a diverse pangenome and 15 lateral gene transfer events.</title>
        <authorList>
            <person name="Petersen C."/>
            <person name="Sorensen T."/>
            <person name="Nielsen M.R."/>
            <person name="Sondergaard T.E."/>
            <person name="Sorensen J.L."/>
            <person name="Fitzpatrick D.A."/>
            <person name="Frisvad J.C."/>
            <person name="Nielsen K.L."/>
        </authorList>
    </citation>
    <scope>NUCLEOTIDE SEQUENCE</scope>
    <source>
        <strain evidence="2">IBT 30069</strain>
    </source>
</reference>
<evidence type="ECO:0000256" key="1">
    <source>
        <dbReference type="SAM" id="MobiDB-lite"/>
    </source>
</evidence>
<keyword evidence="3" id="KW-1185">Reference proteome</keyword>
<gene>
    <name evidence="2" type="ORF">N7456_007699</name>
</gene>
<dbReference type="Proteomes" id="UP001149165">
    <property type="component" value="Unassembled WGS sequence"/>
</dbReference>
<dbReference type="OrthoDB" id="272703at2759"/>